<keyword evidence="3" id="KW-0862">Zinc</keyword>
<dbReference type="PANTHER" id="PTHR33337:SF40">
    <property type="entry name" value="CENP-V_GFA DOMAIN-CONTAINING PROTEIN-RELATED"/>
    <property type="match status" value="1"/>
</dbReference>
<protein>
    <submittedName>
        <fullName evidence="7">Aldehyde-activating protein</fullName>
    </submittedName>
</protein>
<evidence type="ECO:0000313" key="8">
    <source>
        <dbReference type="Proteomes" id="UP000038011"/>
    </source>
</evidence>
<dbReference type="AlphaFoldDB" id="A0A0N0E8I5"/>
<dbReference type="Proteomes" id="UP000038011">
    <property type="component" value="Unassembled WGS sequence"/>
</dbReference>
<feature type="compositionally biased region" description="Basic and acidic residues" evidence="5">
    <location>
        <begin position="152"/>
        <end position="165"/>
    </location>
</feature>
<reference evidence="7 8" key="1">
    <citation type="submission" date="2015-01" db="EMBL/GenBank/DDBJ databases">
        <title>Ahrensia donghaiensis sp. nov., a novel dimethylsulphoniopropionate-cleavage bacterium isolated from seawater and emended descriptions of the genus Ahrensia and Ahrensia kielensis.</title>
        <authorList>
            <person name="Liu J."/>
        </authorList>
    </citation>
    <scope>NUCLEOTIDE SEQUENCE [LARGE SCALE GENOMIC DNA]</scope>
    <source>
        <strain evidence="7 8">LZD062</strain>
    </source>
</reference>
<dbReference type="PATRIC" id="fig|1514904.3.peg.2476"/>
<evidence type="ECO:0000259" key="6">
    <source>
        <dbReference type="PROSITE" id="PS51891"/>
    </source>
</evidence>
<comment type="caution">
    <text evidence="7">The sequence shown here is derived from an EMBL/GenBank/DDBJ whole genome shotgun (WGS) entry which is preliminary data.</text>
</comment>
<dbReference type="InterPro" id="IPR011057">
    <property type="entry name" value="Mss4-like_sf"/>
</dbReference>
<dbReference type="PROSITE" id="PS51891">
    <property type="entry name" value="CENP_V_GFA"/>
    <property type="match status" value="1"/>
</dbReference>
<comment type="similarity">
    <text evidence="1">Belongs to the Gfa family.</text>
</comment>
<gene>
    <name evidence="7" type="ORF">SU32_03815</name>
</gene>
<proteinExistence type="inferred from homology"/>
<dbReference type="GO" id="GO:0016846">
    <property type="term" value="F:carbon-sulfur lyase activity"/>
    <property type="evidence" value="ECO:0007669"/>
    <property type="project" value="InterPro"/>
</dbReference>
<feature type="region of interest" description="Disordered" evidence="5">
    <location>
        <begin position="132"/>
        <end position="165"/>
    </location>
</feature>
<feature type="domain" description="CENP-V/GFA" evidence="6">
    <location>
        <begin position="8"/>
        <end position="110"/>
    </location>
</feature>
<keyword evidence="4" id="KW-0456">Lyase</keyword>
<dbReference type="InterPro" id="IPR006913">
    <property type="entry name" value="CENP-V/GFA"/>
</dbReference>
<dbReference type="SUPFAM" id="SSF51316">
    <property type="entry name" value="Mss4-like"/>
    <property type="match status" value="1"/>
</dbReference>
<dbReference type="Pfam" id="PF04828">
    <property type="entry name" value="GFA"/>
    <property type="match status" value="1"/>
</dbReference>
<dbReference type="Gene3D" id="3.90.1590.10">
    <property type="entry name" value="glutathione-dependent formaldehyde- activating enzyme (gfa)"/>
    <property type="match status" value="1"/>
</dbReference>
<name>A0A0N0E8I5_9HYPH</name>
<evidence type="ECO:0000256" key="2">
    <source>
        <dbReference type="ARBA" id="ARBA00022723"/>
    </source>
</evidence>
<accession>A0A0N0E8I5</accession>
<evidence type="ECO:0000256" key="3">
    <source>
        <dbReference type="ARBA" id="ARBA00022833"/>
    </source>
</evidence>
<sequence length="165" mass="18074">MAKTMTELTGGCQCGAVRYKLTSKVQDPHLCHCRMCQKAAGNYFMPLGGVKRDDFHITRGEASWFHSSGPVRRGFCSNCGTPLFFETVGHDGMAVTLGSLDDPNAVPPVSTYGSEAQYSWLGAICAQTGRETEESEELDGYSVKEIAATNHQHPDHDTKEWPQNS</sequence>
<organism evidence="7 8">
    <name type="scientific">Ahrensia marina</name>
    <dbReference type="NCBI Taxonomy" id="1514904"/>
    <lineage>
        <taxon>Bacteria</taxon>
        <taxon>Pseudomonadati</taxon>
        <taxon>Pseudomonadota</taxon>
        <taxon>Alphaproteobacteria</taxon>
        <taxon>Hyphomicrobiales</taxon>
        <taxon>Ahrensiaceae</taxon>
        <taxon>Ahrensia</taxon>
    </lineage>
</organism>
<keyword evidence="2" id="KW-0479">Metal-binding</keyword>
<dbReference type="PANTHER" id="PTHR33337">
    <property type="entry name" value="GFA DOMAIN-CONTAINING PROTEIN"/>
    <property type="match status" value="1"/>
</dbReference>
<dbReference type="STRING" id="1514904.SU32_03815"/>
<dbReference type="EMBL" id="JXMU01000003">
    <property type="protein sequence ID" value="KPB02385.1"/>
    <property type="molecule type" value="Genomic_DNA"/>
</dbReference>
<evidence type="ECO:0000256" key="4">
    <source>
        <dbReference type="ARBA" id="ARBA00023239"/>
    </source>
</evidence>
<keyword evidence="8" id="KW-1185">Reference proteome</keyword>
<evidence type="ECO:0000256" key="1">
    <source>
        <dbReference type="ARBA" id="ARBA00005495"/>
    </source>
</evidence>
<evidence type="ECO:0000313" key="7">
    <source>
        <dbReference type="EMBL" id="KPB02385.1"/>
    </source>
</evidence>
<evidence type="ECO:0000256" key="5">
    <source>
        <dbReference type="SAM" id="MobiDB-lite"/>
    </source>
</evidence>
<dbReference type="GO" id="GO:0046872">
    <property type="term" value="F:metal ion binding"/>
    <property type="evidence" value="ECO:0007669"/>
    <property type="project" value="UniProtKB-KW"/>
</dbReference>